<comment type="similarity">
    <text evidence="2">Belongs to the membrane fusion protein (MFP) (TC 8.A.1) family.</text>
</comment>
<dbReference type="PANTHER" id="PTHR30158:SF26">
    <property type="entry name" value="RESISTANCE-NODULATION-CELL DIVISION (RND) MULTIDRUG EFFLUX MEMBRANE FUSION PROTEIN MEXE"/>
    <property type="match status" value="1"/>
</dbReference>
<keyword evidence="3" id="KW-0175">Coiled coil</keyword>
<evidence type="ECO:0000259" key="8">
    <source>
        <dbReference type="Pfam" id="PF25967"/>
    </source>
</evidence>
<gene>
    <name evidence="9" type="ORF">ESZ36_02880</name>
</gene>
<feature type="domain" description="Multidrug resistance protein MdtA-like C-terminal permuted SH3" evidence="8">
    <location>
        <begin position="312"/>
        <end position="371"/>
    </location>
</feature>
<dbReference type="Pfam" id="PF25944">
    <property type="entry name" value="Beta-barrel_RND"/>
    <property type="match status" value="1"/>
</dbReference>
<sequence>MKFPLTFKLILLNTVLLSGFISNVVFFSGQTNAANDNEHLSQPPQVVVAQVINERLTEWDEFTGRIQAPQTVQVRPRVSGYIEAVAFKEGAMVSAGDPLFLIDNRPLKAEVRRLIAELVTANSQLVLAKKEYKRAQDLVGSHAIAVGDVDSRLANQEQTQANAEAVRAALGLAKLNLSYTHVTAPISGRVSNALITAGNYVTAGQDILTNIVSTEKVYAYFDADEQTHLKYSQLAKEGSRPSSRNTPNPVLMGLASDNDFPYHGVIDFVDNHVNESTGTIRARAVFQNTDGSLIPGLFARIKLLGSASYQGILIDDKAIGTDLSNKFVLVLDENNMVQYRKVTLGERLNGLRIIKSGLSAGELIVVNGLQRVRPGGLVSPQVVDMTATENLKALKSLQSKIDASRSRAHKETSPLVGGSKNEIF</sequence>
<feature type="coiled-coil region" evidence="3">
    <location>
        <begin position="111"/>
        <end position="138"/>
    </location>
</feature>
<evidence type="ECO:0000256" key="1">
    <source>
        <dbReference type="ARBA" id="ARBA00004519"/>
    </source>
</evidence>
<dbReference type="Proteomes" id="UP000321822">
    <property type="component" value="Unassembled WGS sequence"/>
</dbReference>
<dbReference type="PANTHER" id="PTHR30158">
    <property type="entry name" value="ACRA/E-RELATED COMPONENT OF DRUG EFFLUX TRANSPORTER"/>
    <property type="match status" value="1"/>
</dbReference>
<comment type="caution">
    <text evidence="9">The sequence shown here is derived from an EMBL/GenBank/DDBJ whole genome shotgun (WGS) entry which is preliminary data.</text>
</comment>
<dbReference type="Pfam" id="PF25876">
    <property type="entry name" value="HH_MFP_RND"/>
    <property type="match status" value="1"/>
</dbReference>
<dbReference type="OrthoDB" id="9816569at2"/>
<keyword evidence="10" id="KW-1185">Reference proteome</keyword>
<dbReference type="Pfam" id="PF25917">
    <property type="entry name" value="BSH_RND"/>
    <property type="match status" value="1"/>
</dbReference>
<dbReference type="EMBL" id="VOLT01000002">
    <property type="protein sequence ID" value="TWX70626.1"/>
    <property type="molecule type" value="Genomic_DNA"/>
</dbReference>
<dbReference type="AlphaFoldDB" id="A0A5C6QN38"/>
<dbReference type="Gene3D" id="2.40.420.20">
    <property type="match status" value="1"/>
</dbReference>
<proteinExistence type="inferred from homology"/>
<dbReference type="GO" id="GO:0022857">
    <property type="term" value="F:transmembrane transporter activity"/>
    <property type="evidence" value="ECO:0007669"/>
    <property type="project" value="InterPro"/>
</dbReference>
<accession>A0A5C6QN38</accession>
<dbReference type="GO" id="GO:0046677">
    <property type="term" value="P:response to antibiotic"/>
    <property type="evidence" value="ECO:0007669"/>
    <property type="project" value="TreeGrafter"/>
</dbReference>
<evidence type="ECO:0000313" key="10">
    <source>
        <dbReference type="Proteomes" id="UP000321822"/>
    </source>
</evidence>
<dbReference type="InterPro" id="IPR058626">
    <property type="entry name" value="MdtA-like_b-barrel"/>
</dbReference>
<dbReference type="GO" id="GO:0005886">
    <property type="term" value="C:plasma membrane"/>
    <property type="evidence" value="ECO:0007669"/>
    <property type="project" value="UniProtKB-SubCell"/>
</dbReference>
<dbReference type="FunFam" id="2.40.420.20:FF:000001">
    <property type="entry name" value="Efflux RND transporter periplasmic adaptor subunit"/>
    <property type="match status" value="1"/>
</dbReference>
<feature type="domain" description="Multidrug resistance protein MdtA-like beta-barrel" evidence="7">
    <location>
        <begin position="249"/>
        <end position="303"/>
    </location>
</feature>
<name>A0A5C6QN38_9GAMM</name>
<feature type="domain" description="Multidrug resistance protein MdtA-like alpha-helical hairpin" evidence="5">
    <location>
        <begin position="114"/>
        <end position="180"/>
    </location>
</feature>
<evidence type="ECO:0000256" key="2">
    <source>
        <dbReference type="ARBA" id="ARBA00009477"/>
    </source>
</evidence>
<dbReference type="InterPro" id="IPR058625">
    <property type="entry name" value="MdtA-like_BSH"/>
</dbReference>
<organism evidence="9 10">
    <name type="scientific">Colwellia demingiae</name>
    <dbReference type="NCBI Taxonomy" id="89401"/>
    <lineage>
        <taxon>Bacteria</taxon>
        <taxon>Pseudomonadati</taxon>
        <taxon>Pseudomonadota</taxon>
        <taxon>Gammaproteobacteria</taxon>
        <taxon>Alteromonadales</taxon>
        <taxon>Colwelliaceae</taxon>
        <taxon>Colwellia</taxon>
    </lineage>
</organism>
<dbReference type="Pfam" id="PF25967">
    <property type="entry name" value="RND-MFP_C"/>
    <property type="match status" value="1"/>
</dbReference>
<evidence type="ECO:0000259" key="5">
    <source>
        <dbReference type="Pfam" id="PF25876"/>
    </source>
</evidence>
<dbReference type="NCBIfam" id="TIGR01730">
    <property type="entry name" value="RND_mfp"/>
    <property type="match status" value="1"/>
</dbReference>
<reference evidence="9 10" key="1">
    <citation type="submission" date="2019-07" db="EMBL/GenBank/DDBJ databases">
        <title>Genomes of sea-ice associated Colwellia species.</title>
        <authorList>
            <person name="Bowman J.P."/>
        </authorList>
    </citation>
    <scope>NUCLEOTIDE SEQUENCE [LARGE SCALE GENOMIC DNA]</scope>
    <source>
        <strain evidence="9 10">ACAM 459</strain>
    </source>
</reference>
<dbReference type="Gene3D" id="2.40.50.100">
    <property type="match status" value="1"/>
</dbReference>
<dbReference type="InterPro" id="IPR058627">
    <property type="entry name" value="MdtA-like_C"/>
</dbReference>
<evidence type="ECO:0000259" key="7">
    <source>
        <dbReference type="Pfam" id="PF25944"/>
    </source>
</evidence>
<evidence type="ECO:0000256" key="4">
    <source>
        <dbReference type="SAM" id="MobiDB-lite"/>
    </source>
</evidence>
<feature type="domain" description="Multidrug resistance protein MdtA-like barrel-sandwich hybrid" evidence="6">
    <location>
        <begin position="71"/>
        <end position="206"/>
    </location>
</feature>
<dbReference type="RefSeq" id="WP_146783325.1">
    <property type="nucleotide sequence ID" value="NZ_VOLT01000002.1"/>
</dbReference>
<protein>
    <submittedName>
        <fullName evidence="9">Efflux RND transporter periplasmic adaptor subunit</fullName>
    </submittedName>
</protein>
<comment type="subcellular location">
    <subcellularLocation>
        <location evidence="1">Cell inner membrane</location>
        <topology evidence="1">Lipid-anchor</topology>
    </subcellularLocation>
</comment>
<evidence type="ECO:0000313" key="9">
    <source>
        <dbReference type="EMBL" id="TWX70626.1"/>
    </source>
</evidence>
<dbReference type="SUPFAM" id="SSF111369">
    <property type="entry name" value="HlyD-like secretion proteins"/>
    <property type="match status" value="1"/>
</dbReference>
<dbReference type="InterPro" id="IPR058624">
    <property type="entry name" value="MdtA-like_HH"/>
</dbReference>
<dbReference type="InterPro" id="IPR006143">
    <property type="entry name" value="RND_pump_MFP"/>
</dbReference>
<feature type="compositionally biased region" description="Basic and acidic residues" evidence="4">
    <location>
        <begin position="402"/>
        <end position="412"/>
    </location>
</feature>
<dbReference type="Gene3D" id="1.10.287.470">
    <property type="entry name" value="Helix hairpin bin"/>
    <property type="match status" value="1"/>
</dbReference>
<evidence type="ECO:0000259" key="6">
    <source>
        <dbReference type="Pfam" id="PF25917"/>
    </source>
</evidence>
<feature type="region of interest" description="Disordered" evidence="4">
    <location>
        <begin position="402"/>
        <end position="424"/>
    </location>
</feature>
<dbReference type="Gene3D" id="2.40.30.170">
    <property type="match status" value="1"/>
</dbReference>
<evidence type="ECO:0000256" key="3">
    <source>
        <dbReference type="SAM" id="Coils"/>
    </source>
</evidence>